<reference evidence="2" key="1">
    <citation type="submission" date="2022-11" db="UniProtKB">
        <authorList>
            <consortium name="WormBaseParasite"/>
        </authorList>
    </citation>
    <scope>IDENTIFICATION</scope>
</reference>
<evidence type="ECO:0000313" key="1">
    <source>
        <dbReference type="Proteomes" id="UP000887565"/>
    </source>
</evidence>
<organism evidence="1 2">
    <name type="scientific">Romanomermis culicivorax</name>
    <name type="common">Nematode worm</name>
    <dbReference type="NCBI Taxonomy" id="13658"/>
    <lineage>
        <taxon>Eukaryota</taxon>
        <taxon>Metazoa</taxon>
        <taxon>Ecdysozoa</taxon>
        <taxon>Nematoda</taxon>
        <taxon>Enoplea</taxon>
        <taxon>Dorylaimia</taxon>
        <taxon>Mermithida</taxon>
        <taxon>Mermithoidea</taxon>
        <taxon>Mermithidae</taxon>
        <taxon>Romanomermis</taxon>
    </lineage>
</organism>
<dbReference type="WBParaSite" id="nRc.2.0.1.t40212-RA">
    <property type="protein sequence ID" value="nRc.2.0.1.t40212-RA"/>
    <property type="gene ID" value="nRc.2.0.1.g40212"/>
</dbReference>
<name>A0A915KMZ1_ROMCU</name>
<dbReference type="Proteomes" id="UP000887565">
    <property type="component" value="Unplaced"/>
</dbReference>
<proteinExistence type="predicted"/>
<protein>
    <submittedName>
        <fullName evidence="2">Uncharacterized protein</fullName>
    </submittedName>
</protein>
<keyword evidence="1" id="KW-1185">Reference proteome</keyword>
<evidence type="ECO:0000313" key="2">
    <source>
        <dbReference type="WBParaSite" id="nRc.2.0.1.t40212-RA"/>
    </source>
</evidence>
<dbReference type="AlphaFoldDB" id="A0A915KMZ1"/>
<sequence>RTLLAGLQTGSNFKNPDRSRPAFKKVVSVAVGIYFHDIIMIKFHSQLYELIDRIEEKQC</sequence>
<accession>A0A915KMZ1</accession>